<sequence length="521" mass="56112">MINLFRTSQSQQELHQHAPQHHDASGGKKGRSRRRGRAPSIARMCMSRTRRSMSVDSAEFDLDVSESPSVSCCRTRSMSQGRVDAQAEGAVTSGETDVDLFTELQEKRKAIEKLSGDFIVLGSVDKEDSAAAPVVFGLGDEELSRAQQQSALTEATVTQQERSPSSVVLQVPTVISAPSICQQSKSKLNLDVHSLGVSDTESYGLNPPLGGRRSNSFDHATPWPSASSPDEILSTDHIDFGGSSSLTVPKPAGLFRRASWEIPKICLHCMHLETLAAEEKNRCASSPHSGEDDLTLETSPSTEDSLSSTSNSDDDEKSDIDAQCPGTDPVVRFTLEGPEDSVSTVDSAYDHMGGAVEVPHSHLMKSDSEPLHGIQNDGKGETAMSGENSSKSPPSMSDQYKDVVSLAVPVVKQRSTSMDAACLLSPPSEGSVGSPGRQARSRSVDANVTRKASNTLAILALVHQSFKGNSILDYSHRDELVTPSGQRFLVWKHCQLLLMTSLNPTTSHRILNRQTCRGGCI</sequence>
<feature type="region of interest" description="Disordered" evidence="1">
    <location>
        <begin position="283"/>
        <end position="344"/>
    </location>
</feature>
<feature type="region of interest" description="Disordered" evidence="1">
    <location>
        <begin position="201"/>
        <end position="236"/>
    </location>
</feature>
<comment type="caution">
    <text evidence="2">The sequence shown here is derived from an EMBL/GenBank/DDBJ whole genome shotgun (WGS) entry which is preliminary data.</text>
</comment>
<feature type="compositionally biased region" description="Low complexity" evidence="1">
    <location>
        <begin position="296"/>
        <end position="311"/>
    </location>
</feature>
<feature type="region of interest" description="Disordered" evidence="1">
    <location>
        <begin position="426"/>
        <end position="446"/>
    </location>
</feature>
<feature type="compositionally biased region" description="Basic residues" evidence="1">
    <location>
        <begin position="28"/>
        <end position="37"/>
    </location>
</feature>
<dbReference type="AlphaFoldDB" id="A0AAE0ZHZ5"/>
<dbReference type="Proteomes" id="UP001283361">
    <property type="component" value="Unassembled WGS sequence"/>
</dbReference>
<feature type="region of interest" description="Disordered" evidence="1">
    <location>
        <begin position="365"/>
        <end position="398"/>
    </location>
</feature>
<feature type="compositionally biased region" description="Low complexity" evidence="1">
    <location>
        <begin position="426"/>
        <end position="436"/>
    </location>
</feature>
<feature type="region of interest" description="Disordered" evidence="1">
    <location>
        <begin position="1"/>
        <end position="40"/>
    </location>
</feature>
<evidence type="ECO:0000313" key="2">
    <source>
        <dbReference type="EMBL" id="KAK3769759.1"/>
    </source>
</evidence>
<gene>
    <name evidence="2" type="ORF">RRG08_046864</name>
</gene>
<evidence type="ECO:0000313" key="3">
    <source>
        <dbReference type="Proteomes" id="UP001283361"/>
    </source>
</evidence>
<keyword evidence="3" id="KW-1185">Reference proteome</keyword>
<feature type="compositionally biased region" description="Polar residues" evidence="1">
    <location>
        <begin position="385"/>
        <end position="398"/>
    </location>
</feature>
<reference evidence="2" key="1">
    <citation type="journal article" date="2023" name="G3 (Bethesda)">
        <title>A reference genome for the long-term kleptoplast-retaining sea slug Elysia crispata morphotype clarki.</title>
        <authorList>
            <person name="Eastman K.E."/>
            <person name="Pendleton A.L."/>
            <person name="Shaikh M.A."/>
            <person name="Suttiyut T."/>
            <person name="Ogas R."/>
            <person name="Tomko P."/>
            <person name="Gavelis G."/>
            <person name="Widhalm J.R."/>
            <person name="Wisecaver J.H."/>
        </authorList>
    </citation>
    <scope>NUCLEOTIDE SEQUENCE</scope>
    <source>
        <strain evidence="2">ECLA1</strain>
    </source>
</reference>
<feature type="compositionally biased region" description="Polar residues" evidence="1">
    <location>
        <begin position="213"/>
        <end position="228"/>
    </location>
</feature>
<accession>A0AAE0ZHZ5</accession>
<feature type="compositionally biased region" description="Basic and acidic residues" evidence="1">
    <location>
        <begin position="14"/>
        <end position="26"/>
    </location>
</feature>
<feature type="compositionally biased region" description="Polar residues" evidence="1">
    <location>
        <begin position="1"/>
        <end position="13"/>
    </location>
</feature>
<evidence type="ECO:0000256" key="1">
    <source>
        <dbReference type="SAM" id="MobiDB-lite"/>
    </source>
</evidence>
<dbReference type="EMBL" id="JAWDGP010003890">
    <property type="protein sequence ID" value="KAK3769759.1"/>
    <property type="molecule type" value="Genomic_DNA"/>
</dbReference>
<protein>
    <submittedName>
        <fullName evidence="2">Uncharacterized protein</fullName>
    </submittedName>
</protein>
<name>A0AAE0ZHZ5_9GAST</name>
<organism evidence="2 3">
    <name type="scientific">Elysia crispata</name>
    <name type="common">lettuce slug</name>
    <dbReference type="NCBI Taxonomy" id="231223"/>
    <lineage>
        <taxon>Eukaryota</taxon>
        <taxon>Metazoa</taxon>
        <taxon>Spiralia</taxon>
        <taxon>Lophotrochozoa</taxon>
        <taxon>Mollusca</taxon>
        <taxon>Gastropoda</taxon>
        <taxon>Heterobranchia</taxon>
        <taxon>Euthyneura</taxon>
        <taxon>Panpulmonata</taxon>
        <taxon>Sacoglossa</taxon>
        <taxon>Placobranchoidea</taxon>
        <taxon>Plakobranchidae</taxon>
        <taxon>Elysia</taxon>
    </lineage>
</organism>
<proteinExistence type="predicted"/>